<evidence type="ECO:0000259" key="1">
    <source>
        <dbReference type="PROSITE" id="PS50995"/>
    </source>
</evidence>
<protein>
    <submittedName>
        <fullName evidence="2">MarR family transcriptional regulator</fullName>
    </submittedName>
</protein>
<comment type="caution">
    <text evidence="2">The sequence shown here is derived from an EMBL/GenBank/DDBJ whole genome shotgun (WGS) entry which is preliminary data.</text>
</comment>
<dbReference type="GO" id="GO:0006950">
    <property type="term" value="P:response to stress"/>
    <property type="evidence" value="ECO:0007669"/>
    <property type="project" value="TreeGrafter"/>
</dbReference>
<dbReference type="PROSITE" id="PS50995">
    <property type="entry name" value="HTH_MARR_2"/>
    <property type="match status" value="1"/>
</dbReference>
<dbReference type="SMART" id="SM00347">
    <property type="entry name" value="HTH_MARR"/>
    <property type="match status" value="1"/>
</dbReference>
<feature type="domain" description="HTH marR-type" evidence="1">
    <location>
        <begin position="1"/>
        <end position="138"/>
    </location>
</feature>
<dbReference type="InterPro" id="IPR036390">
    <property type="entry name" value="WH_DNA-bd_sf"/>
</dbReference>
<dbReference type="PANTHER" id="PTHR33164:SF43">
    <property type="entry name" value="HTH-TYPE TRANSCRIPTIONAL REPRESSOR YETL"/>
    <property type="match status" value="1"/>
</dbReference>
<dbReference type="Gene3D" id="1.10.10.10">
    <property type="entry name" value="Winged helix-like DNA-binding domain superfamily/Winged helix DNA-binding domain"/>
    <property type="match status" value="1"/>
</dbReference>
<dbReference type="InterPro" id="IPR039422">
    <property type="entry name" value="MarR/SlyA-like"/>
</dbReference>
<name>A0A926P1Z7_9HYPH</name>
<dbReference type="SUPFAM" id="SSF46785">
    <property type="entry name" value="Winged helix' DNA-binding domain"/>
    <property type="match status" value="1"/>
</dbReference>
<dbReference type="Proteomes" id="UP000598467">
    <property type="component" value="Unassembled WGS sequence"/>
</dbReference>
<accession>A0A926P1Z7</accession>
<dbReference type="GO" id="GO:0003700">
    <property type="term" value="F:DNA-binding transcription factor activity"/>
    <property type="evidence" value="ECO:0007669"/>
    <property type="project" value="InterPro"/>
</dbReference>
<organism evidence="2 3">
    <name type="scientific">Roseibium aggregatum</name>
    <dbReference type="NCBI Taxonomy" id="187304"/>
    <lineage>
        <taxon>Bacteria</taxon>
        <taxon>Pseudomonadati</taxon>
        <taxon>Pseudomonadota</taxon>
        <taxon>Alphaproteobacteria</taxon>
        <taxon>Hyphomicrobiales</taxon>
        <taxon>Stappiaceae</taxon>
        <taxon>Roseibium</taxon>
    </lineage>
</organism>
<gene>
    <name evidence="2" type="ORF">HK439_04380</name>
</gene>
<sequence length="141" mass="15952">MRLGPLENFIGFNLRLAQDASFQTYAQHVGKPHLRPGRFAAMMLIHQNPGLTQMELSRAIARDKSSVTPLVQTLQREGLITRTPSEIDRRRVTLRLTDAGEEVLKSLLAHAEEHDRKLDAIVGDRKAELLELLKDIVKHLT</sequence>
<evidence type="ECO:0000313" key="3">
    <source>
        <dbReference type="Proteomes" id="UP000598467"/>
    </source>
</evidence>
<dbReference type="InterPro" id="IPR036388">
    <property type="entry name" value="WH-like_DNA-bd_sf"/>
</dbReference>
<dbReference type="AlphaFoldDB" id="A0A926P1Z7"/>
<dbReference type="PANTHER" id="PTHR33164">
    <property type="entry name" value="TRANSCRIPTIONAL REGULATOR, MARR FAMILY"/>
    <property type="match status" value="1"/>
</dbReference>
<dbReference type="PRINTS" id="PR00598">
    <property type="entry name" value="HTHMARR"/>
</dbReference>
<dbReference type="EMBL" id="JABFCZ010000004">
    <property type="protein sequence ID" value="MBD1545486.1"/>
    <property type="molecule type" value="Genomic_DNA"/>
</dbReference>
<dbReference type="Pfam" id="PF01047">
    <property type="entry name" value="MarR"/>
    <property type="match status" value="1"/>
</dbReference>
<dbReference type="InterPro" id="IPR000835">
    <property type="entry name" value="HTH_MarR-typ"/>
</dbReference>
<proteinExistence type="predicted"/>
<reference evidence="2" key="1">
    <citation type="submission" date="2020-05" db="EMBL/GenBank/DDBJ databases">
        <title>Identification of trans-AT polyketide cluster in two marine bacteria, producers of a novel glutaramide-containing polyketide sesbanimide D and analogs.</title>
        <authorList>
            <person name="Kacar D."/>
            <person name="Rodriguez P."/>
            <person name="Canedo L."/>
            <person name="Gonzalez E."/>
            <person name="Galan B."/>
            <person name="De La Calle F."/>
            <person name="Garcia J.L."/>
        </authorList>
    </citation>
    <scope>NUCLEOTIDE SEQUENCE</scope>
    <source>
        <strain evidence="2">PHM038</strain>
    </source>
</reference>
<evidence type="ECO:0000313" key="2">
    <source>
        <dbReference type="EMBL" id="MBD1545486.1"/>
    </source>
</evidence>